<dbReference type="GO" id="GO:0005576">
    <property type="term" value="C:extracellular region"/>
    <property type="evidence" value="ECO:0007669"/>
    <property type="project" value="UniProtKB-SubCell"/>
</dbReference>
<keyword evidence="12" id="KW-1185">Reference proteome</keyword>
<evidence type="ECO:0000313" key="12">
    <source>
        <dbReference type="Proteomes" id="UP000324832"/>
    </source>
</evidence>
<evidence type="ECO:0000313" key="11">
    <source>
        <dbReference type="EMBL" id="VVD04172.1"/>
    </source>
</evidence>
<comment type="subcellular location">
    <subcellularLocation>
        <location evidence="1">Secreted</location>
        <location evidence="1">Extracellular space</location>
    </subcellularLocation>
</comment>
<dbReference type="GO" id="GO:0006508">
    <property type="term" value="P:proteolysis"/>
    <property type="evidence" value="ECO:0007669"/>
    <property type="project" value="UniProtKB-KW"/>
</dbReference>
<dbReference type="InterPro" id="IPR050430">
    <property type="entry name" value="Peptidase_S1"/>
</dbReference>
<proteinExistence type="predicted"/>
<name>A0A5E4R3T8_9NEOP</name>
<evidence type="ECO:0000256" key="9">
    <source>
        <dbReference type="ARBA" id="ARBA00084094"/>
    </source>
</evidence>
<feature type="domain" description="Peptidase S1" evidence="10">
    <location>
        <begin position="1"/>
        <end position="148"/>
    </location>
</feature>
<keyword evidence="7" id="KW-1199">Hemostasis impairing toxin</keyword>
<dbReference type="Gene3D" id="2.40.10.10">
    <property type="entry name" value="Trypsin-like serine proteases"/>
    <property type="match status" value="4"/>
</dbReference>
<sequence length="352" mass="38261">LYLKQKYKMEHPLVISQHFHLQLLYCVQTTRKTSCKHVSDFDITESDNDVGIMRLSTAIVYGKNVQPVNIVSTNYNVEAGEPVSIIGWGITQNMICAAPSKEDGVDFCDGDVGAPLLHNNTLVGIASFRDPTCGRQEYPGIYTRIAKYTVPSSRISNGASVDISSFPFAAVLLRESLFGNFVQSCVGSIVNNRCILTSANCFYYDVPSQWSVRLGSSYASSGGTIYSVAQLIGHPQFDVIGSDNDVGLMRLSSAIVYGTNVQRRGNLITINQQTCRSNYNLIGMTVTNNMQCAGAGSILGADFCDGDIGAPLLHNNVLAGIASWRTPICGLAYYPGIFTRVNIYSNWIVANA</sequence>
<dbReference type="AlphaFoldDB" id="A0A5E4R3T8"/>
<keyword evidence="5" id="KW-0720">Serine protease</keyword>
<dbReference type="EMBL" id="FZQP02006837">
    <property type="protein sequence ID" value="VVD04172.1"/>
    <property type="molecule type" value="Genomic_DNA"/>
</dbReference>
<keyword evidence="3" id="KW-0645">Protease</keyword>
<dbReference type="GO" id="GO:0090729">
    <property type="term" value="F:toxin activity"/>
    <property type="evidence" value="ECO:0007669"/>
    <property type="project" value="UniProtKB-KW"/>
</dbReference>
<dbReference type="SUPFAM" id="SSF50494">
    <property type="entry name" value="Trypsin-like serine proteases"/>
    <property type="match status" value="2"/>
</dbReference>
<reference evidence="11 12" key="1">
    <citation type="submission" date="2017-07" db="EMBL/GenBank/DDBJ databases">
        <authorList>
            <person name="Talla V."/>
            <person name="Backstrom N."/>
        </authorList>
    </citation>
    <scope>NUCLEOTIDE SEQUENCE [LARGE SCALE GENOMIC DNA]</scope>
</reference>
<evidence type="ECO:0000256" key="3">
    <source>
        <dbReference type="ARBA" id="ARBA00022670"/>
    </source>
</evidence>
<dbReference type="PANTHER" id="PTHR24276:SF91">
    <property type="entry name" value="AT26814P-RELATED"/>
    <property type="match status" value="1"/>
</dbReference>
<dbReference type="InterPro" id="IPR001254">
    <property type="entry name" value="Trypsin_dom"/>
</dbReference>
<evidence type="ECO:0000256" key="8">
    <source>
        <dbReference type="ARBA" id="ARBA00055534"/>
    </source>
</evidence>
<dbReference type="CDD" id="cd00190">
    <property type="entry name" value="Tryp_SPc"/>
    <property type="match status" value="1"/>
</dbReference>
<feature type="domain" description="Peptidase S1" evidence="10">
    <location>
        <begin position="155"/>
        <end position="352"/>
    </location>
</feature>
<keyword evidence="6" id="KW-1015">Disulfide bond</keyword>
<dbReference type="FunFam" id="2.40.10.10:FF:000068">
    <property type="entry name" value="transmembrane protease serine 2"/>
    <property type="match status" value="1"/>
</dbReference>
<keyword evidence="9" id="KW-1205">Fibrinolytic toxin</keyword>
<keyword evidence="4" id="KW-0378">Hydrolase</keyword>
<gene>
    <name evidence="11" type="ORF">LSINAPIS_LOCUS13989</name>
</gene>
<feature type="non-terminal residue" evidence="11">
    <location>
        <position position="1"/>
    </location>
</feature>
<organism evidence="11 12">
    <name type="scientific">Leptidea sinapis</name>
    <dbReference type="NCBI Taxonomy" id="189913"/>
    <lineage>
        <taxon>Eukaryota</taxon>
        <taxon>Metazoa</taxon>
        <taxon>Ecdysozoa</taxon>
        <taxon>Arthropoda</taxon>
        <taxon>Hexapoda</taxon>
        <taxon>Insecta</taxon>
        <taxon>Pterygota</taxon>
        <taxon>Neoptera</taxon>
        <taxon>Endopterygota</taxon>
        <taxon>Lepidoptera</taxon>
        <taxon>Glossata</taxon>
        <taxon>Ditrysia</taxon>
        <taxon>Papilionoidea</taxon>
        <taxon>Pieridae</taxon>
        <taxon>Dismorphiinae</taxon>
        <taxon>Leptidea</taxon>
    </lineage>
</organism>
<evidence type="ECO:0000256" key="5">
    <source>
        <dbReference type="ARBA" id="ARBA00022825"/>
    </source>
</evidence>
<dbReference type="PROSITE" id="PS50240">
    <property type="entry name" value="TRYPSIN_DOM"/>
    <property type="match status" value="2"/>
</dbReference>
<dbReference type="Pfam" id="PF00089">
    <property type="entry name" value="Trypsin"/>
    <property type="match status" value="3"/>
</dbReference>
<protein>
    <recommendedName>
        <fullName evidence="10">Peptidase S1 domain-containing protein</fullName>
    </recommendedName>
</protein>
<evidence type="ECO:0000256" key="2">
    <source>
        <dbReference type="ARBA" id="ARBA00022656"/>
    </source>
</evidence>
<evidence type="ECO:0000256" key="6">
    <source>
        <dbReference type="ARBA" id="ARBA00023157"/>
    </source>
</evidence>
<evidence type="ECO:0000256" key="7">
    <source>
        <dbReference type="ARBA" id="ARBA00023240"/>
    </source>
</evidence>
<accession>A0A5E4R3T8</accession>
<comment type="function">
    <text evidence="8">Fibrinolytic activity; shows preferential cleavage of Arg-Gly bonds in all three fibrinogen chains. Contact with the caterpillars causes severe bleeding, due the anticoagulant effect of the protein.</text>
</comment>
<dbReference type="Proteomes" id="UP000324832">
    <property type="component" value="Unassembled WGS sequence"/>
</dbReference>
<dbReference type="SMART" id="SM00020">
    <property type="entry name" value="Tryp_SPc"/>
    <property type="match status" value="1"/>
</dbReference>
<evidence type="ECO:0000256" key="4">
    <source>
        <dbReference type="ARBA" id="ARBA00022801"/>
    </source>
</evidence>
<evidence type="ECO:0000256" key="1">
    <source>
        <dbReference type="ARBA" id="ARBA00004239"/>
    </source>
</evidence>
<dbReference type="GO" id="GO:0004252">
    <property type="term" value="F:serine-type endopeptidase activity"/>
    <property type="evidence" value="ECO:0007669"/>
    <property type="project" value="InterPro"/>
</dbReference>
<dbReference type="PANTHER" id="PTHR24276">
    <property type="entry name" value="POLYSERASE-RELATED"/>
    <property type="match status" value="1"/>
</dbReference>
<dbReference type="InterPro" id="IPR009003">
    <property type="entry name" value="Peptidase_S1_PA"/>
</dbReference>
<evidence type="ECO:0000259" key="10">
    <source>
        <dbReference type="PROSITE" id="PS50240"/>
    </source>
</evidence>
<keyword evidence="2" id="KW-0800">Toxin</keyword>
<dbReference type="InterPro" id="IPR043504">
    <property type="entry name" value="Peptidase_S1_PA_chymotrypsin"/>
</dbReference>